<proteinExistence type="predicted"/>
<dbReference type="RefSeq" id="XP_053579192.1">
    <property type="nucleotide sequence ID" value="XM_053735626.1"/>
</dbReference>
<comment type="caution">
    <text evidence="3">The sequence shown here is derived from an EMBL/GenBank/DDBJ whole genome shotgun (WGS) entry which is preliminary data.</text>
</comment>
<sequence length="275" mass="30698">MRFMILLPTLIVLYFGVASTLPIADVRANVSISFPLVLPTKTVISDKSRAKIEKHVAKIIRDAQKAPFRYGKRSGISSGGVLGWSSDILNSRSGDYTYSSFRAPWYPKAYSNYRYDTSRKEFFPSFSSFTGNSVVRFVENILLRDRHHQMNQMKHLMSLSPPVLAGADKMAEVGKLLRMVELLENSQNSAPLKNINKFYRTSTFTRARPGKRSALLQKMQEVPKGFKEPAVFLSPSGQKSGDASTGLNGTTVPHKKSVALGKGFRRGNRQPIGYN</sequence>
<evidence type="ECO:0000256" key="1">
    <source>
        <dbReference type="SAM" id="MobiDB-lite"/>
    </source>
</evidence>
<dbReference type="AlphaFoldDB" id="A0A6A5FYC4"/>
<dbReference type="CTD" id="9800780"/>
<feature type="compositionally biased region" description="Polar residues" evidence="1">
    <location>
        <begin position="235"/>
        <end position="251"/>
    </location>
</feature>
<dbReference type="EMBL" id="WUAV01000006">
    <property type="protein sequence ID" value="KAF1747464.1"/>
    <property type="molecule type" value="Genomic_DNA"/>
</dbReference>
<keyword evidence="2" id="KW-0732">Signal</keyword>
<feature type="region of interest" description="Disordered" evidence="1">
    <location>
        <begin position="231"/>
        <end position="254"/>
    </location>
</feature>
<dbReference type="Proteomes" id="UP000483820">
    <property type="component" value="Chromosome X"/>
</dbReference>
<dbReference type="GeneID" id="9800780"/>
<evidence type="ECO:0000313" key="4">
    <source>
        <dbReference type="Proteomes" id="UP000483820"/>
    </source>
</evidence>
<feature type="signal peptide" evidence="2">
    <location>
        <begin position="1"/>
        <end position="20"/>
    </location>
</feature>
<accession>A0A6A5FYC4</accession>
<dbReference type="KEGG" id="crq:GCK72_023926"/>
<feature type="chain" id="PRO_5025439596" evidence="2">
    <location>
        <begin position="21"/>
        <end position="275"/>
    </location>
</feature>
<reference evidence="3 4" key="1">
    <citation type="submission" date="2019-12" db="EMBL/GenBank/DDBJ databases">
        <title>Chromosome-level assembly of the Caenorhabditis remanei genome.</title>
        <authorList>
            <person name="Teterina A.A."/>
            <person name="Willis J.H."/>
            <person name="Phillips P.C."/>
        </authorList>
    </citation>
    <scope>NUCLEOTIDE SEQUENCE [LARGE SCALE GENOMIC DNA]</scope>
    <source>
        <strain evidence="3 4">PX506</strain>
        <tissue evidence="3">Whole organism</tissue>
    </source>
</reference>
<evidence type="ECO:0000256" key="2">
    <source>
        <dbReference type="SAM" id="SignalP"/>
    </source>
</evidence>
<name>A0A6A5FYC4_CAERE</name>
<gene>
    <name evidence="3" type="ORF">GCK72_023926</name>
</gene>
<evidence type="ECO:0000313" key="3">
    <source>
        <dbReference type="EMBL" id="KAF1747464.1"/>
    </source>
</evidence>
<protein>
    <submittedName>
        <fullName evidence="3">Uncharacterized protein</fullName>
    </submittedName>
</protein>
<organism evidence="3 4">
    <name type="scientific">Caenorhabditis remanei</name>
    <name type="common">Caenorhabditis vulgaris</name>
    <dbReference type="NCBI Taxonomy" id="31234"/>
    <lineage>
        <taxon>Eukaryota</taxon>
        <taxon>Metazoa</taxon>
        <taxon>Ecdysozoa</taxon>
        <taxon>Nematoda</taxon>
        <taxon>Chromadorea</taxon>
        <taxon>Rhabditida</taxon>
        <taxon>Rhabditina</taxon>
        <taxon>Rhabditomorpha</taxon>
        <taxon>Rhabditoidea</taxon>
        <taxon>Rhabditidae</taxon>
        <taxon>Peloderinae</taxon>
        <taxon>Caenorhabditis</taxon>
    </lineage>
</organism>